<dbReference type="InterPro" id="IPR036291">
    <property type="entry name" value="NAD(P)-bd_dom_sf"/>
</dbReference>
<dbReference type="EMBL" id="CP047045">
    <property type="protein sequence ID" value="QGZ93709.1"/>
    <property type="molecule type" value="Genomic_DNA"/>
</dbReference>
<dbReference type="AlphaFoldDB" id="A0A6I6MH61"/>
<dbReference type="EC" id="1.1.1.100" evidence="1"/>
<proteinExistence type="predicted"/>
<dbReference type="KEGG" id="tsv:DSM104635_00521"/>
<accession>A0A6I6MH61</accession>
<organism evidence="1 2">
    <name type="scientific">Terricaulis silvestris</name>
    <dbReference type="NCBI Taxonomy" id="2686094"/>
    <lineage>
        <taxon>Bacteria</taxon>
        <taxon>Pseudomonadati</taxon>
        <taxon>Pseudomonadota</taxon>
        <taxon>Alphaproteobacteria</taxon>
        <taxon>Caulobacterales</taxon>
        <taxon>Caulobacteraceae</taxon>
        <taxon>Terricaulis</taxon>
    </lineage>
</organism>
<protein>
    <submittedName>
        <fullName evidence="1">3-oxoacyl-[acyl-carrier-protein] reductase FabG1</fullName>
        <ecNumber evidence="1">1.1.1.100</ecNumber>
    </submittedName>
</protein>
<keyword evidence="1" id="KW-0560">Oxidoreductase</keyword>
<name>A0A6I6MH61_9CAUL</name>
<dbReference type="Proteomes" id="UP000431269">
    <property type="component" value="Chromosome"/>
</dbReference>
<keyword evidence="2" id="KW-1185">Reference proteome</keyword>
<dbReference type="PANTHER" id="PTHR43431">
    <property type="entry name" value="OXIDOREDUCTASE, SHORT CHAIN DEHYDROGENASE/REDUCTASE FAMILY (AFU_ORTHOLOGUE AFUA_5G14000)"/>
    <property type="match status" value="1"/>
</dbReference>
<evidence type="ECO:0000313" key="2">
    <source>
        <dbReference type="Proteomes" id="UP000431269"/>
    </source>
</evidence>
<dbReference type="PRINTS" id="PR00081">
    <property type="entry name" value="GDHRDH"/>
</dbReference>
<dbReference type="Pfam" id="PF00106">
    <property type="entry name" value="adh_short"/>
    <property type="match status" value="1"/>
</dbReference>
<dbReference type="GO" id="GO:0004316">
    <property type="term" value="F:3-oxoacyl-[acyl-carrier-protein] reductase (NADPH) activity"/>
    <property type="evidence" value="ECO:0007669"/>
    <property type="project" value="UniProtKB-EC"/>
</dbReference>
<dbReference type="PANTHER" id="PTHR43431:SF7">
    <property type="entry name" value="OXIDOREDUCTASE, SHORT CHAIN DEHYDROGENASE_REDUCTASE FAMILY (AFU_ORTHOLOGUE AFUA_5G14000)"/>
    <property type="match status" value="1"/>
</dbReference>
<sequence length="234" mass="24672">MTAKKVCVVVGVGPGNGAALGRRFAKEGYAVALLARTSDTSGPLAASLADARAYSCDVTDATSVASAFDAIAREMGPVHTLVYNAGSGVFGTVDDIDPSAFEGAFRVNALGLLLAAKQVIASMRDKGGGNIVVVGATSSRRGVARTAAFAPAKAAQKSLAESMARHLWPQRIHVCLIIVDGVVDLPRTRAMMKDKPDDFFVAPDDLADTAFRLTEQPRSAWSFEVEARPFKESW</sequence>
<dbReference type="Gene3D" id="3.40.50.720">
    <property type="entry name" value="NAD(P)-binding Rossmann-like Domain"/>
    <property type="match status" value="1"/>
</dbReference>
<evidence type="ECO:0000313" key="1">
    <source>
        <dbReference type="EMBL" id="QGZ93709.1"/>
    </source>
</evidence>
<dbReference type="InterPro" id="IPR002347">
    <property type="entry name" value="SDR_fam"/>
</dbReference>
<reference evidence="2" key="1">
    <citation type="submission" date="2019-12" db="EMBL/GenBank/DDBJ databases">
        <title>Complete genome of Terracaulis silvestris 0127_4.</title>
        <authorList>
            <person name="Vieira S."/>
            <person name="Riedel T."/>
            <person name="Sproer C."/>
            <person name="Pascual J."/>
            <person name="Boedeker C."/>
            <person name="Overmann J."/>
        </authorList>
    </citation>
    <scope>NUCLEOTIDE SEQUENCE [LARGE SCALE GENOMIC DNA]</scope>
    <source>
        <strain evidence="2">0127_4</strain>
    </source>
</reference>
<dbReference type="SUPFAM" id="SSF51735">
    <property type="entry name" value="NAD(P)-binding Rossmann-fold domains"/>
    <property type="match status" value="1"/>
</dbReference>
<gene>
    <name evidence="1" type="primary">fabG1</name>
    <name evidence="1" type="ORF">DSM104635_00521</name>
</gene>